<dbReference type="HOGENOM" id="CLU_035990_0_1_1"/>
<keyword evidence="3" id="KW-0227">DNA damage</keyword>
<dbReference type="GO" id="GO:0008233">
    <property type="term" value="F:peptidase activity"/>
    <property type="evidence" value="ECO:0007669"/>
    <property type="project" value="UniProtKB-KW"/>
</dbReference>
<dbReference type="eggNOG" id="KOG2618">
    <property type="taxonomic scope" value="Eukaryota"/>
</dbReference>
<keyword evidence="2" id="KW-0645">Protease</keyword>
<dbReference type="GO" id="GO:0006508">
    <property type="term" value="P:proteolysis"/>
    <property type="evidence" value="ECO:0007669"/>
    <property type="project" value="UniProtKB-KW"/>
</dbReference>
<feature type="compositionally biased region" description="Basic and acidic residues" evidence="8">
    <location>
        <begin position="264"/>
        <end position="284"/>
    </location>
</feature>
<dbReference type="AlphaFoldDB" id="G0VGP6"/>
<dbReference type="GO" id="GO:0016829">
    <property type="term" value="F:lyase activity"/>
    <property type="evidence" value="ECO:0007669"/>
    <property type="project" value="UniProtKB-KW"/>
</dbReference>
<evidence type="ECO:0000256" key="4">
    <source>
        <dbReference type="ARBA" id="ARBA00022801"/>
    </source>
</evidence>
<dbReference type="GO" id="GO:0003697">
    <property type="term" value="F:single-stranded DNA binding"/>
    <property type="evidence" value="ECO:0007669"/>
    <property type="project" value="InterPro"/>
</dbReference>
<keyword evidence="10" id="KW-1185">Reference proteome</keyword>
<accession>G0VGP6</accession>
<dbReference type="OMA" id="NTEHTEW"/>
<keyword evidence="7" id="KW-0456">Lyase</keyword>
<reference evidence="9 10" key="1">
    <citation type="journal article" date="2011" name="Proc. Natl. Acad. Sci. U.S.A.">
        <title>Evolutionary erosion of yeast sex chromosomes by mating-type switching accidents.</title>
        <authorList>
            <person name="Gordon J.L."/>
            <person name="Armisen D."/>
            <person name="Proux-Wera E."/>
            <person name="Oheigeartaigh S.S."/>
            <person name="Byrne K.P."/>
            <person name="Wolfe K.H."/>
        </authorList>
    </citation>
    <scope>NUCLEOTIDE SEQUENCE [LARGE SCALE GENOMIC DNA]</scope>
    <source>
        <strain evidence="10">ATCC 76901 / BCRC 22586 / CBS 4309 / NBRC 1992 / NRRL Y-12630</strain>
    </source>
</reference>
<keyword evidence="4" id="KW-0378">Hydrolase</keyword>
<dbReference type="Gene3D" id="3.90.1680.10">
    <property type="entry name" value="SOS response associated peptidase-like"/>
    <property type="match status" value="1"/>
</dbReference>
<evidence type="ECO:0000256" key="6">
    <source>
        <dbReference type="ARBA" id="ARBA00023125"/>
    </source>
</evidence>
<sequence>MCGRFAMEYNGEQLANQLRDGFHLEITEPGEQRDSGQDLDKSYNVAPTNMVNVYSIGHQLKSMKWGLVPSWIVHSKIDSFNSYRTINARLETLTSKRIWKKCVHYKRCVIPVSGYYEWQTKGKEKIPYYVRRKDGELTFLAGLYDSFDVVEEKKKEEESKQVKKEEKSGKLPLYTFTIITADAPKNLKWLHDRMPCILVPGTNQWDNWFNTEHTEWEQKELSELLEPIYDETTMDVYRVSKDVGKVSNKGEYLIKPVLKREGNGVKTEEEPVSIKKESGQKRSITDMLRSSTKRQKK</sequence>
<dbReference type="InterPro" id="IPR036590">
    <property type="entry name" value="SRAP-like"/>
</dbReference>
<evidence type="ECO:0000256" key="8">
    <source>
        <dbReference type="SAM" id="MobiDB-lite"/>
    </source>
</evidence>
<dbReference type="PANTHER" id="PTHR13604:SF0">
    <property type="entry name" value="ABASIC SITE PROCESSING PROTEIN HMCES"/>
    <property type="match status" value="1"/>
</dbReference>
<comment type="similarity">
    <text evidence="1">Belongs to the SOS response-associated peptidase family.</text>
</comment>
<feature type="region of interest" description="Disordered" evidence="8">
    <location>
        <begin position="264"/>
        <end position="297"/>
    </location>
</feature>
<reference key="2">
    <citation type="submission" date="2011-08" db="EMBL/GenBank/DDBJ databases">
        <title>Genome sequence of Naumovozyma castellii.</title>
        <authorList>
            <person name="Gordon J.L."/>
            <person name="Armisen D."/>
            <person name="Proux-Wera E."/>
            <person name="OhEigeartaigh S.S."/>
            <person name="Byrne K.P."/>
            <person name="Wolfe K.H."/>
        </authorList>
    </citation>
    <scope>NUCLEOTIDE SEQUENCE</scope>
    <source>
        <strain>Type strain:CBS 4309</strain>
    </source>
</reference>
<evidence type="ECO:0000256" key="3">
    <source>
        <dbReference type="ARBA" id="ARBA00022763"/>
    </source>
</evidence>
<protein>
    <recommendedName>
        <fullName evidence="11">Abasic site processing protein</fullName>
    </recommendedName>
</protein>
<dbReference type="PANTHER" id="PTHR13604">
    <property type="entry name" value="DC12-RELATED"/>
    <property type="match status" value="1"/>
</dbReference>
<evidence type="ECO:0000256" key="1">
    <source>
        <dbReference type="ARBA" id="ARBA00008136"/>
    </source>
</evidence>
<dbReference type="InParanoid" id="G0VGP6"/>
<dbReference type="SUPFAM" id="SSF143081">
    <property type="entry name" value="BB1717-like"/>
    <property type="match status" value="1"/>
</dbReference>
<evidence type="ECO:0000256" key="5">
    <source>
        <dbReference type="ARBA" id="ARBA00023124"/>
    </source>
</evidence>
<evidence type="ECO:0000313" key="10">
    <source>
        <dbReference type="Proteomes" id="UP000001640"/>
    </source>
</evidence>
<name>G0VGP6_NAUCA</name>
<keyword evidence="5" id="KW-0190">Covalent protein-DNA linkage</keyword>
<dbReference type="GeneID" id="96904315"/>
<dbReference type="KEGG" id="ncs:NCAS_0F01830"/>
<proteinExistence type="inferred from homology"/>
<organism evidence="9 10">
    <name type="scientific">Naumovozyma castellii</name>
    <name type="common">Yeast</name>
    <name type="synonym">Saccharomyces castellii</name>
    <dbReference type="NCBI Taxonomy" id="27288"/>
    <lineage>
        <taxon>Eukaryota</taxon>
        <taxon>Fungi</taxon>
        <taxon>Dikarya</taxon>
        <taxon>Ascomycota</taxon>
        <taxon>Saccharomycotina</taxon>
        <taxon>Saccharomycetes</taxon>
        <taxon>Saccharomycetales</taxon>
        <taxon>Saccharomycetaceae</taxon>
        <taxon>Naumovozyma</taxon>
    </lineage>
</organism>
<evidence type="ECO:0000256" key="7">
    <source>
        <dbReference type="ARBA" id="ARBA00023239"/>
    </source>
</evidence>
<dbReference type="GO" id="GO:0106300">
    <property type="term" value="P:protein-DNA covalent cross-linking repair"/>
    <property type="evidence" value="ECO:0007669"/>
    <property type="project" value="InterPro"/>
</dbReference>
<dbReference type="Proteomes" id="UP000001640">
    <property type="component" value="Chromosome 6"/>
</dbReference>
<keyword evidence="6" id="KW-0238">DNA-binding</keyword>
<dbReference type="Pfam" id="PF02586">
    <property type="entry name" value="SRAP"/>
    <property type="match status" value="1"/>
</dbReference>
<evidence type="ECO:0000313" key="9">
    <source>
        <dbReference type="EMBL" id="CCC70667.1"/>
    </source>
</evidence>
<dbReference type="InterPro" id="IPR003738">
    <property type="entry name" value="SRAP"/>
</dbReference>
<dbReference type="EMBL" id="HE576757">
    <property type="protein sequence ID" value="CCC70667.1"/>
    <property type="molecule type" value="Genomic_DNA"/>
</dbReference>
<evidence type="ECO:0008006" key="11">
    <source>
        <dbReference type="Google" id="ProtNLM"/>
    </source>
</evidence>
<dbReference type="RefSeq" id="XP_003677022.1">
    <property type="nucleotide sequence ID" value="XM_003676974.1"/>
</dbReference>
<gene>
    <name evidence="9" type="primary">NCAS0F01830</name>
    <name evidence="9" type="ordered locus">NCAS_0F01830</name>
</gene>
<evidence type="ECO:0000256" key="2">
    <source>
        <dbReference type="ARBA" id="ARBA00022670"/>
    </source>
</evidence>
<dbReference type="OrthoDB" id="2111841at2759"/>
<dbReference type="FunCoup" id="G0VGP6">
    <property type="interactions" value="658"/>
</dbReference>